<dbReference type="AlphaFoldDB" id="A0A835YMM8"/>
<dbReference type="EMBL" id="JAFCMP010000516">
    <property type="protein sequence ID" value="KAG5178276.1"/>
    <property type="molecule type" value="Genomic_DNA"/>
</dbReference>
<keyword evidence="2" id="KW-1185">Reference proteome</keyword>
<proteinExistence type="predicted"/>
<sequence length="318" mass="31617">MGLLEWVSGAALPGQRHRPLLIRQRLRGGSTAAGQRCITGERRSGRGAAGAAPPSVTDTAAVAGAELVAAAERHGAAAAAGLSGAAAAAERRCAAAAAGAAARALLPSATLARRQNVAVRSLLPSTVLPQHCQQSTTARAPLRGAVAVPPQLSSTALRTSARALLQSSALQLPRGACLVKGVLGGGAAWRRRLLLRHGRGARCEEEAAPSPTPQPLAPEPLSLSAGDAATAKVAAAGVAAAHRRASGQSAGADVIPGGGGCLLDACGHAATEHWHTANAAGVVLADGGTSVVQGRLRQARQRANGGGPTVRLVGGKYK</sequence>
<name>A0A835YMM8_9STRA</name>
<evidence type="ECO:0000313" key="2">
    <source>
        <dbReference type="Proteomes" id="UP000664859"/>
    </source>
</evidence>
<protein>
    <submittedName>
        <fullName evidence="1">Uncharacterized protein</fullName>
    </submittedName>
</protein>
<gene>
    <name evidence="1" type="ORF">JKP88DRAFT_281173</name>
</gene>
<comment type="caution">
    <text evidence="1">The sequence shown here is derived from an EMBL/GenBank/DDBJ whole genome shotgun (WGS) entry which is preliminary data.</text>
</comment>
<reference evidence="1" key="1">
    <citation type="submission" date="2021-02" db="EMBL/GenBank/DDBJ databases">
        <title>First Annotated Genome of the Yellow-green Alga Tribonema minus.</title>
        <authorList>
            <person name="Mahan K.M."/>
        </authorList>
    </citation>
    <scope>NUCLEOTIDE SEQUENCE</scope>
    <source>
        <strain evidence="1">UTEX B ZZ1240</strain>
    </source>
</reference>
<organism evidence="1 2">
    <name type="scientific">Tribonema minus</name>
    <dbReference type="NCBI Taxonomy" id="303371"/>
    <lineage>
        <taxon>Eukaryota</taxon>
        <taxon>Sar</taxon>
        <taxon>Stramenopiles</taxon>
        <taxon>Ochrophyta</taxon>
        <taxon>PX clade</taxon>
        <taxon>Xanthophyceae</taxon>
        <taxon>Tribonematales</taxon>
        <taxon>Tribonemataceae</taxon>
        <taxon>Tribonema</taxon>
    </lineage>
</organism>
<evidence type="ECO:0000313" key="1">
    <source>
        <dbReference type="EMBL" id="KAG5178276.1"/>
    </source>
</evidence>
<accession>A0A835YMM8</accession>
<dbReference type="Proteomes" id="UP000664859">
    <property type="component" value="Unassembled WGS sequence"/>
</dbReference>